<sequence>MNSDLKYLKRALQLAAYGLGQVSPNPMVGCVLVHDETIIGEGWHQQYGGPHAEVQAVRDAIGRGNEHLLAGATAYVTLEPCSHYGKTPPCADLLVEKRLQRVVIGQGDPNPLVAGRGVARLRAAGIAVEEGLLEEEGAELNRRFFTFFGQKRPYVILKWAETADGYLAGEDGKPLPISGELSGVAVHRWRSEEDAILVGTTTARVDNPQLNVRRWAGRNPVRVVLDRRGSLPPSLHLFDGRQPTLVLGYQRSSALDKVPARYLDSTPHPIAYGRLEPGTHEHEIDQVLHQMYLRNIQSVLVEGGATILNAFLERGLWDEIRRCQSTQKRGGSIRAPLPQGTLRAHEQVQEDLWTYYRKSGA</sequence>
<dbReference type="RefSeq" id="WP_184174318.1">
    <property type="nucleotide sequence ID" value="NZ_JACHGF010000003.1"/>
</dbReference>
<dbReference type="GO" id="GO:0008835">
    <property type="term" value="F:diaminohydroxyphosphoribosylaminopyrimidine deaminase activity"/>
    <property type="evidence" value="ECO:0007669"/>
    <property type="project" value="UniProtKB-EC"/>
</dbReference>
<dbReference type="PROSITE" id="PS51747">
    <property type="entry name" value="CYT_DCMP_DEAMINASES_2"/>
    <property type="match status" value="1"/>
</dbReference>
<evidence type="ECO:0000256" key="15">
    <source>
        <dbReference type="PIRSR" id="PIRSR006769-2"/>
    </source>
</evidence>
<dbReference type="UniPathway" id="UPA00275">
    <property type="reaction ID" value="UER00401"/>
</dbReference>
<gene>
    <name evidence="18" type="ORF">HNQ92_002518</name>
</gene>
<feature type="binding site" evidence="15">
    <location>
        <position position="210"/>
    </location>
    <ligand>
        <name>substrate</name>
    </ligand>
</feature>
<dbReference type="Gene3D" id="3.40.430.10">
    <property type="entry name" value="Dihydrofolate Reductase, subunit A"/>
    <property type="match status" value="1"/>
</dbReference>
<keyword evidence="7 13" id="KW-0479">Metal-binding</keyword>
<comment type="function">
    <text evidence="1 13">Converts 2,5-diamino-6-(ribosylamino)-4(3h)-pyrimidinone 5'-phosphate into 5-amino-6-(ribosylamino)-2,4(1h,3h)-pyrimidinedione 5'-phosphate.</text>
</comment>
<evidence type="ECO:0000313" key="18">
    <source>
        <dbReference type="EMBL" id="MBB5284375.1"/>
    </source>
</evidence>
<dbReference type="NCBIfam" id="TIGR00326">
    <property type="entry name" value="eubact_ribD"/>
    <property type="match status" value="1"/>
</dbReference>
<dbReference type="InterPro" id="IPR002734">
    <property type="entry name" value="RibDG_C"/>
</dbReference>
<feature type="binding site" evidence="15">
    <location>
        <position position="213"/>
    </location>
    <ligand>
        <name>substrate</name>
    </ligand>
</feature>
<comment type="pathway">
    <text evidence="3 13">Cofactor biosynthesis; riboflavin biosynthesis; 5-amino-6-(D-ribitylamino)uracil from GTP: step 3/4.</text>
</comment>
<dbReference type="EC" id="3.5.4.26" evidence="13"/>
<evidence type="ECO:0000256" key="5">
    <source>
        <dbReference type="ARBA" id="ARBA00007417"/>
    </source>
</evidence>
<dbReference type="InterPro" id="IPR004794">
    <property type="entry name" value="Eubact_RibD"/>
</dbReference>
<evidence type="ECO:0000256" key="3">
    <source>
        <dbReference type="ARBA" id="ARBA00004910"/>
    </source>
</evidence>
<dbReference type="GO" id="GO:0009231">
    <property type="term" value="P:riboflavin biosynthetic process"/>
    <property type="evidence" value="ECO:0007669"/>
    <property type="project" value="UniProtKB-UniPathway"/>
</dbReference>
<keyword evidence="9 13" id="KW-0862">Zinc</keyword>
<feature type="binding site" evidence="15">
    <location>
        <position position="202"/>
    </location>
    <ligand>
        <name>NADP(+)</name>
        <dbReference type="ChEBI" id="CHEBI:58349"/>
    </ligand>
</feature>
<comment type="pathway">
    <text evidence="2 13">Cofactor biosynthesis; riboflavin biosynthesis; 5-amino-6-(D-ribitylamino)uracil from GTP: step 2/4.</text>
</comment>
<feature type="binding site" evidence="15">
    <location>
        <begin position="304"/>
        <end position="310"/>
    </location>
    <ligand>
        <name>NADP(+)</name>
        <dbReference type="ChEBI" id="CHEBI:58349"/>
    </ligand>
</feature>
<feature type="binding site" evidence="15">
    <location>
        <position position="206"/>
    </location>
    <ligand>
        <name>substrate</name>
    </ligand>
</feature>
<feature type="binding site" evidence="16">
    <location>
        <position position="51"/>
    </location>
    <ligand>
        <name>Zn(2+)</name>
        <dbReference type="ChEBI" id="CHEBI:29105"/>
        <note>catalytic</note>
    </ligand>
</feature>
<evidence type="ECO:0000256" key="2">
    <source>
        <dbReference type="ARBA" id="ARBA00004882"/>
    </source>
</evidence>
<feature type="active site" description="Proton donor" evidence="14">
    <location>
        <position position="53"/>
    </location>
</feature>
<dbReference type="Proteomes" id="UP000557307">
    <property type="component" value="Unassembled WGS sequence"/>
</dbReference>
<keyword evidence="19" id="KW-1185">Reference proteome</keyword>
<accession>A0A840TN63</accession>
<dbReference type="GO" id="GO:0008703">
    <property type="term" value="F:5-amino-6-(5-phosphoribosylamino)uracil reductase activity"/>
    <property type="evidence" value="ECO:0007669"/>
    <property type="project" value="UniProtKB-EC"/>
</dbReference>
<dbReference type="PIRSF" id="PIRSF006769">
    <property type="entry name" value="RibD"/>
    <property type="match status" value="1"/>
</dbReference>
<evidence type="ECO:0000256" key="6">
    <source>
        <dbReference type="ARBA" id="ARBA00022619"/>
    </source>
</evidence>
<feature type="binding site" evidence="15">
    <location>
        <position position="160"/>
    </location>
    <ligand>
        <name>NADP(+)</name>
        <dbReference type="ChEBI" id="CHEBI:58349"/>
    </ligand>
</feature>
<reference evidence="18 19" key="1">
    <citation type="submission" date="2020-08" db="EMBL/GenBank/DDBJ databases">
        <title>Genomic Encyclopedia of Type Strains, Phase IV (KMG-IV): sequencing the most valuable type-strain genomes for metagenomic binning, comparative biology and taxonomic classification.</title>
        <authorList>
            <person name="Goeker M."/>
        </authorList>
    </citation>
    <scope>NUCLEOTIDE SEQUENCE [LARGE SCALE GENOMIC DNA]</scope>
    <source>
        <strain evidence="18 19">DSM 105074</strain>
    </source>
</reference>
<protein>
    <recommendedName>
        <fullName evidence="13">Riboflavin biosynthesis protein RibD</fullName>
    </recommendedName>
    <domain>
        <recommendedName>
            <fullName evidence="13">Diaminohydroxyphosphoribosylaminopyrimidine deaminase</fullName>
            <shortName evidence="13">DRAP deaminase</shortName>
            <ecNumber evidence="13">3.5.4.26</ecNumber>
        </recommendedName>
        <alternativeName>
            <fullName evidence="13">Riboflavin-specific deaminase</fullName>
        </alternativeName>
    </domain>
    <domain>
        <recommendedName>
            <fullName evidence="13">5-amino-6-(5-phosphoribosylamino)uracil reductase</fullName>
            <ecNumber evidence="13">1.1.1.193</ecNumber>
        </recommendedName>
        <alternativeName>
            <fullName evidence="13">HTP reductase</fullName>
        </alternativeName>
    </domain>
</protein>
<dbReference type="InterPro" id="IPR016193">
    <property type="entry name" value="Cytidine_deaminase-like"/>
</dbReference>
<evidence type="ECO:0000256" key="7">
    <source>
        <dbReference type="ARBA" id="ARBA00022723"/>
    </source>
</evidence>
<comment type="similarity">
    <text evidence="4 13">In the N-terminal section; belongs to the cytidine and deoxycytidylate deaminase family.</text>
</comment>
<dbReference type="PROSITE" id="PS00903">
    <property type="entry name" value="CYT_DCMP_DEAMINASES_1"/>
    <property type="match status" value="1"/>
</dbReference>
<keyword evidence="10 13" id="KW-0521">NADP</keyword>
<dbReference type="InterPro" id="IPR016192">
    <property type="entry name" value="APOBEC/CMP_deaminase_Zn-bd"/>
</dbReference>
<dbReference type="InterPro" id="IPR050765">
    <property type="entry name" value="Riboflavin_Biosynth_HTPR"/>
</dbReference>
<comment type="catalytic activity">
    <reaction evidence="13">
        <text>2,5-diamino-6-hydroxy-4-(5-phosphoribosylamino)-pyrimidine + H2O + H(+) = 5-amino-6-(5-phospho-D-ribosylamino)uracil + NH4(+)</text>
        <dbReference type="Rhea" id="RHEA:21868"/>
        <dbReference type="ChEBI" id="CHEBI:15377"/>
        <dbReference type="ChEBI" id="CHEBI:15378"/>
        <dbReference type="ChEBI" id="CHEBI:28938"/>
        <dbReference type="ChEBI" id="CHEBI:58453"/>
        <dbReference type="ChEBI" id="CHEBI:58614"/>
        <dbReference type="EC" id="3.5.4.26"/>
    </reaction>
</comment>
<feature type="binding site" evidence="16">
    <location>
        <position position="81"/>
    </location>
    <ligand>
        <name>Zn(2+)</name>
        <dbReference type="ChEBI" id="CHEBI:29105"/>
        <note>catalytic</note>
    </ligand>
</feature>
<dbReference type="Gene3D" id="3.40.140.10">
    <property type="entry name" value="Cytidine Deaminase, domain 2"/>
    <property type="match status" value="1"/>
</dbReference>
<feature type="domain" description="CMP/dCMP-type deaminase" evidence="17">
    <location>
        <begin position="2"/>
        <end position="129"/>
    </location>
</feature>
<comment type="similarity">
    <text evidence="5 13">In the C-terminal section; belongs to the HTP reductase family.</text>
</comment>
<keyword evidence="12" id="KW-0511">Multifunctional enzyme</keyword>
<feature type="binding site" evidence="15">
    <location>
        <position position="302"/>
    </location>
    <ligand>
        <name>substrate</name>
    </ligand>
</feature>
<dbReference type="PANTHER" id="PTHR38011">
    <property type="entry name" value="DIHYDROFOLATE REDUCTASE FAMILY PROTEIN (AFU_ORTHOLOGUE AFUA_8G06820)"/>
    <property type="match status" value="1"/>
</dbReference>
<evidence type="ECO:0000256" key="4">
    <source>
        <dbReference type="ARBA" id="ARBA00005259"/>
    </source>
</evidence>
<keyword evidence="6 13" id="KW-0686">Riboflavin biosynthesis</keyword>
<dbReference type="AlphaFoldDB" id="A0A840TN63"/>
<evidence type="ECO:0000256" key="8">
    <source>
        <dbReference type="ARBA" id="ARBA00022801"/>
    </source>
</evidence>
<dbReference type="InterPro" id="IPR024072">
    <property type="entry name" value="DHFR-like_dom_sf"/>
</dbReference>
<keyword evidence="8 13" id="KW-0378">Hydrolase</keyword>
<dbReference type="SUPFAM" id="SSF53597">
    <property type="entry name" value="Dihydrofolate reductase-like"/>
    <property type="match status" value="1"/>
</dbReference>
<evidence type="ECO:0000256" key="1">
    <source>
        <dbReference type="ARBA" id="ARBA00002151"/>
    </source>
</evidence>
<evidence type="ECO:0000259" key="17">
    <source>
        <dbReference type="PROSITE" id="PS51747"/>
    </source>
</evidence>
<dbReference type="Pfam" id="PF00383">
    <property type="entry name" value="dCMP_cyt_deam_1"/>
    <property type="match status" value="1"/>
</dbReference>
<evidence type="ECO:0000256" key="14">
    <source>
        <dbReference type="PIRSR" id="PIRSR006769-1"/>
    </source>
</evidence>
<dbReference type="EC" id="1.1.1.193" evidence="13"/>
<keyword evidence="11 13" id="KW-0560">Oxidoreductase</keyword>
<evidence type="ECO:0000313" key="19">
    <source>
        <dbReference type="Proteomes" id="UP000557307"/>
    </source>
</evidence>
<dbReference type="PANTHER" id="PTHR38011:SF7">
    <property type="entry name" value="2,5-DIAMINO-6-RIBOSYLAMINO-4(3H)-PYRIMIDINONE 5'-PHOSPHATE REDUCTASE"/>
    <property type="match status" value="1"/>
</dbReference>
<evidence type="ECO:0000256" key="11">
    <source>
        <dbReference type="ARBA" id="ARBA00023002"/>
    </source>
</evidence>
<comment type="cofactor">
    <cofactor evidence="13 16">
        <name>Zn(2+)</name>
        <dbReference type="ChEBI" id="CHEBI:29105"/>
    </cofactor>
    <text evidence="13 16">Binds 1 zinc ion.</text>
</comment>
<dbReference type="Pfam" id="PF01872">
    <property type="entry name" value="RibD_C"/>
    <property type="match status" value="1"/>
</dbReference>
<comment type="catalytic activity">
    <reaction evidence="13">
        <text>5-amino-6-(5-phospho-D-ribitylamino)uracil + NADP(+) = 5-amino-6-(5-phospho-D-ribosylamino)uracil + NADPH + H(+)</text>
        <dbReference type="Rhea" id="RHEA:17845"/>
        <dbReference type="ChEBI" id="CHEBI:15378"/>
        <dbReference type="ChEBI" id="CHEBI:57783"/>
        <dbReference type="ChEBI" id="CHEBI:58349"/>
        <dbReference type="ChEBI" id="CHEBI:58421"/>
        <dbReference type="ChEBI" id="CHEBI:58453"/>
        <dbReference type="EC" id="1.1.1.193"/>
    </reaction>
</comment>
<dbReference type="GO" id="GO:0008270">
    <property type="term" value="F:zinc ion binding"/>
    <property type="evidence" value="ECO:0007669"/>
    <property type="project" value="InterPro"/>
</dbReference>
<dbReference type="FunFam" id="3.40.140.10:FF:000025">
    <property type="entry name" value="Riboflavin biosynthesis protein RibD"/>
    <property type="match status" value="1"/>
</dbReference>
<comment type="caution">
    <text evidence="18">The sequence shown here is derived from an EMBL/GenBank/DDBJ whole genome shotgun (WGS) entry which is preliminary data.</text>
</comment>
<evidence type="ECO:0000256" key="10">
    <source>
        <dbReference type="ARBA" id="ARBA00022857"/>
    </source>
</evidence>
<dbReference type="EMBL" id="JACHGF010000003">
    <property type="protein sequence ID" value="MBB5284375.1"/>
    <property type="molecule type" value="Genomic_DNA"/>
</dbReference>
<organism evidence="18 19">
    <name type="scientific">Rhabdobacter roseus</name>
    <dbReference type="NCBI Taxonomy" id="1655419"/>
    <lineage>
        <taxon>Bacteria</taxon>
        <taxon>Pseudomonadati</taxon>
        <taxon>Bacteroidota</taxon>
        <taxon>Cytophagia</taxon>
        <taxon>Cytophagales</taxon>
        <taxon>Cytophagaceae</taxon>
        <taxon>Rhabdobacter</taxon>
    </lineage>
</organism>
<dbReference type="CDD" id="cd01284">
    <property type="entry name" value="Riboflavin_deaminase-reductase"/>
    <property type="match status" value="1"/>
</dbReference>
<dbReference type="InterPro" id="IPR002125">
    <property type="entry name" value="CMP_dCMP_dom"/>
</dbReference>
<evidence type="ECO:0000256" key="12">
    <source>
        <dbReference type="ARBA" id="ARBA00023268"/>
    </source>
</evidence>
<feature type="binding site" evidence="16">
    <location>
        <position position="90"/>
    </location>
    <ligand>
        <name>Zn(2+)</name>
        <dbReference type="ChEBI" id="CHEBI:29105"/>
        <note>catalytic</note>
    </ligand>
</feature>
<evidence type="ECO:0000256" key="13">
    <source>
        <dbReference type="PIRNR" id="PIRNR006769"/>
    </source>
</evidence>
<proteinExistence type="inferred from homology"/>
<feature type="binding site" evidence="15">
    <location>
        <position position="190"/>
    </location>
    <ligand>
        <name>substrate</name>
    </ligand>
</feature>
<name>A0A840TN63_9BACT</name>
<dbReference type="SUPFAM" id="SSF53927">
    <property type="entry name" value="Cytidine deaminase-like"/>
    <property type="match status" value="1"/>
</dbReference>
<evidence type="ECO:0000256" key="9">
    <source>
        <dbReference type="ARBA" id="ARBA00022833"/>
    </source>
</evidence>
<evidence type="ECO:0000256" key="16">
    <source>
        <dbReference type="PIRSR" id="PIRSR006769-3"/>
    </source>
</evidence>